<dbReference type="Pfam" id="PF00583">
    <property type="entry name" value="Acetyltransf_1"/>
    <property type="match status" value="1"/>
</dbReference>
<feature type="domain" description="N-acetyltransferase" evidence="1">
    <location>
        <begin position="1"/>
        <end position="81"/>
    </location>
</feature>
<dbReference type="SUPFAM" id="SSF55729">
    <property type="entry name" value="Acyl-CoA N-acyltransferases (Nat)"/>
    <property type="match status" value="1"/>
</dbReference>
<sequence length="85" mass="9688">MIRLFYLDEEYRGRGIGLRLLRTVVSAAKEMKLKTVHVSTFDRHPEACRLYETFGFESVKTAPSTAFSQVMKQVDYELLLGGGDL</sequence>
<comment type="caution">
    <text evidence="2">The sequence shown here is derived from an EMBL/GenBank/DDBJ whole genome shotgun (WGS) entry which is preliminary data.</text>
</comment>
<evidence type="ECO:0000313" key="3">
    <source>
        <dbReference type="Proteomes" id="UP000777935"/>
    </source>
</evidence>
<evidence type="ECO:0000259" key="1">
    <source>
        <dbReference type="PROSITE" id="PS51186"/>
    </source>
</evidence>
<accession>A0ABX2IVR2</accession>
<evidence type="ECO:0000313" key="2">
    <source>
        <dbReference type="EMBL" id="NSX57019.1"/>
    </source>
</evidence>
<dbReference type="PROSITE" id="PS51186">
    <property type="entry name" value="GNAT"/>
    <property type="match status" value="1"/>
</dbReference>
<keyword evidence="3" id="KW-1185">Reference proteome</keyword>
<dbReference type="Gene3D" id="3.40.630.30">
    <property type="match status" value="1"/>
</dbReference>
<organism evidence="2 3">
    <name type="scientific">Parasulfitobacter algicola</name>
    <dbReference type="NCBI Taxonomy" id="2614809"/>
    <lineage>
        <taxon>Bacteria</taxon>
        <taxon>Pseudomonadati</taxon>
        <taxon>Pseudomonadota</taxon>
        <taxon>Alphaproteobacteria</taxon>
        <taxon>Rhodobacterales</taxon>
        <taxon>Roseobacteraceae</taxon>
        <taxon>Parasulfitobacter</taxon>
    </lineage>
</organism>
<name>A0ABX2IVR2_9RHOB</name>
<dbReference type="RefSeq" id="WP_174140171.1">
    <property type="nucleotide sequence ID" value="NZ_JABUFE010000033.1"/>
</dbReference>
<dbReference type="EMBL" id="JABUFE010000033">
    <property type="protein sequence ID" value="NSX57019.1"/>
    <property type="molecule type" value="Genomic_DNA"/>
</dbReference>
<gene>
    <name evidence="2" type="ORF">HRQ87_19775</name>
</gene>
<dbReference type="InterPro" id="IPR016181">
    <property type="entry name" value="Acyl_CoA_acyltransferase"/>
</dbReference>
<protein>
    <submittedName>
        <fullName evidence="2">GNAT family N-acetyltransferase</fullName>
    </submittedName>
</protein>
<reference evidence="2 3" key="1">
    <citation type="submission" date="2020-06" db="EMBL/GenBank/DDBJ databases">
        <title>Sulfitobacter algicola sp. nov., isolated from green algae.</title>
        <authorList>
            <person name="Wang C."/>
        </authorList>
    </citation>
    <scope>NUCLEOTIDE SEQUENCE [LARGE SCALE GENOMIC DNA]</scope>
    <source>
        <strain evidence="2 3">1151</strain>
    </source>
</reference>
<proteinExistence type="predicted"/>
<dbReference type="InterPro" id="IPR000182">
    <property type="entry name" value="GNAT_dom"/>
</dbReference>
<dbReference type="Proteomes" id="UP000777935">
    <property type="component" value="Unassembled WGS sequence"/>
</dbReference>
<dbReference type="CDD" id="cd04301">
    <property type="entry name" value="NAT_SF"/>
    <property type="match status" value="1"/>
</dbReference>